<dbReference type="Proteomes" id="UP000011064">
    <property type="component" value="Unassembled WGS sequence"/>
</dbReference>
<accession>L8G4L7</accession>
<dbReference type="EMBL" id="GL573211">
    <property type="protein sequence ID" value="ELR08067.1"/>
    <property type="molecule type" value="Genomic_DNA"/>
</dbReference>
<feature type="region of interest" description="Disordered" evidence="1">
    <location>
        <begin position="236"/>
        <end position="378"/>
    </location>
</feature>
<sequence>MSTGATLGRPPNRPLSMYGAGQTPQGGGSDANGHGAAGDNGKKLPARVFQHIDDLLKAKPEVNVHAPIRRLVLDVESYSKQADTHIDFRRPDLALQDYIKASIIAIDIIPRHKEYPDLKADRGELHRLYGALQKRIYSHGIRPGSANVVANGIAREDQHSREPPVVPKNDAQGVKPPSGGDKKSPARTKPVVHPKPNALLGKAIGNHQRSQSEQIKRAPNLHNEDLEGRFARLRAVDTQSQDQRSKVYPTRPFVKTGAEDFDGRSALQSSKSPDKPSGPRDMPKASSGPPRPLKLAMDVLIPDMPRPPDAIYSPDRTSLDARSFPSPRIAPRPSLREPRKPVTAPTTSHSTRTTPSVSTDTLPNGQKGSSPRPPLDRKLFNSTTVVADDLVNYMKQHRILFVDIRSRPAFDSGHIMSQSILCIEPIALVEDMSASQLEERLVVSPDNEADLFRKRQDYDFVVYYDQSSSSNLYADETSNVEEIPLRDFSKAIFEYDYNKS</sequence>
<keyword evidence="3" id="KW-1185">Reference proteome</keyword>
<feature type="compositionally biased region" description="Basic and acidic residues" evidence="1">
    <location>
        <begin position="272"/>
        <end position="283"/>
    </location>
</feature>
<dbReference type="AlphaFoldDB" id="L8G4L7"/>
<protein>
    <recommendedName>
        <fullName evidence="4">Rhodanese domain-containing protein</fullName>
    </recommendedName>
</protein>
<proteinExistence type="predicted"/>
<reference evidence="3" key="1">
    <citation type="submission" date="2010-09" db="EMBL/GenBank/DDBJ databases">
        <title>The genome sequence of Geomyces destructans 20631-21.</title>
        <authorList>
            <consortium name="The Broad Institute Genome Sequencing Platform"/>
            <person name="Cuomo C.A."/>
            <person name="Blehert D.S."/>
            <person name="Lorch J.M."/>
            <person name="Young S.K."/>
            <person name="Zeng Q."/>
            <person name="Gargeya S."/>
            <person name="Fitzgerald M."/>
            <person name="Haas B."/>
            <person name="Abouelleil A."/>
            <person name="Alvarado L."/>
            <person name="Arachchi H.M."/>
            <person name="Berlin A."/>
            <person name="Brown A."/>
            <person name="Chapman S.B."/>
            <person name="Chen Z."/>
            <person name="Dunbar C."/>
            <person name="Freedman E."/>
            <person name="Gearin G."/>
            <person name="Gellesch M."/>
            <person name="Goldberg J."/>
            <person name="Griggs A."/>
            <person name="Gujja S."/>
            <person name="Heiman D."/>
            <person name="Howarth C."/>
            <person name="Larson L."/>
            <person name="Lui A."/>
            <person name="MacDonald P.J.P."/>
            <person name="Montmayeur A."/>
            <person name="Murphy C."/>
            <person name="Neiman D."/>
            <person name="Pearson M."/>
            <person name="Priest M."/>
            <person name="Roberts A."/>
            <person name="Saif S."/>
            <person name="Shea T."/>
            <person name="Shenoy N."/>
            <person name="Sisk P."/>
            <person name="Stolte C."/>
            <person name="Sykes S."/>
            <person name="Wortman J."/>
            <person name="Nusbaum C."/>
            <person name="Birren B."/>
        </authorList>
    </citation>
    <scope>NUCLEOTIDE SEQUENCE [LARGE SCALE GENOMIC DNA]</scope>
    <source>
        <strain evidence="3">ATCC MYA-4855 / 20631-21</strain>
    </source>
</reference>
<dbReference type="STRING" id="658429.L8G4L7"/>
<dbReference type="Gene3D" id="3.40.250.10">
    <property type="entry name" value="Rhodanese-like domain"/>
    <property type="match status" value="1"/>
</dbReference>
<dbReference type="SUPFAM" id="SSF52821">
    <property type="entry name" value="Rhodanese/Cell cycle control phosphatase"/>
    <property type="match status" value="1"/>
</dbReference>
<dbReference type="InParanoid" id="L8G4L7"/>
<feature type="compositionally biased region" description="Low complexity" evidence="1">
    <location>
        <begin position="342"/>
        <end position="359"/>
    </location>
</feature>
<feature type="compositionally biased region" description="Polar residues" evidence="1">
    <location>
        <begin position="360"/>
        <end position="369"/>
    </location>
</feature>
<name>L8G4L7_PSED2</name>
<dbReference type="InterPro" id="IPR036873">
    <property type="entry name" value="Rhodanese-like_dom_sf"/>
</dbReference>
<feature type="region of interest" description="Disordered" evidence="1">
    <location>
        <begin position="157"/>
        <end position="198"/>
    </location>
</feature>
<evidence type="ECO:0008006" key="4">
    <source>
        <dbReference type="Google" id="ProtNLM"/>
    </source>
</evidence>
<evidence type="ECO:0000313" key="3">
    <source>
        <dbReference type="Proteomes" id="UP000011064"/>
    </source>
</evidence>
<gene>
    <name evidence="2" type="ORF">GMDG_02894</name>
</gene>
<organism evidence="2 3">
    <name type="scientific">Pseudogymnoascus destructans (strain ATCC MYA-4855 / 20631-21)</name>
    <name type="common">Bat white-nose syndrome fungus</name>
    <name type="synonym">Geomyces destructans</name>
    <dbReference type="NCBI Taxonomy" id="658429"/>
    <lineage>
        <taxon>Eukaryota</taxon>
        <taxon>Fungi</taxon>
        <taxon>Dikarya</taxon>
        <taxon>Ascomycota</taxon>
        <taxon>Pezizomycotina</taxon>
        <taxon>Leotiomycetes</taxon>
        <taxon>Thelebolales</taxon>
        <taxon>Thelebolaceae</taxon>
        <taxon>Pseudogymnoascus</taxon>
    </lineage>
</organism>
<dbReference type="HOGENOM" id="CLU_545283_0_0_1"/>
<evidence type="ECO:0000256" key="1">
    <source>
        <dbReference type="SAM" id="MobiDB-lite"/>
    </source>
</evidence>
<feature type="region of interest" description="Disordered" evidence="1">
    <location>
        <begin position="1"/>
        <end position="42"/>
    </location>
</feature>
<evidence type="ECO:0000313" key="2">
    <source>
        <dbReference type="EMBL" id="ELR08067.1"/>
    </source>
</evidence>
<feature type="compositionally biased region" description="Gly residues" evidence="1">
    <location>
        <begin position="24"/>
        <end position="38"/>
    </location>
</feature>
<dbReference type="VEuPathDB" id="FungiDB:GMDG_02894"/>